<dbReference type="AlphaFoldDB" id="A0AAD4DNP6"/>
<comment type="caution">
    <text evidence="1">The sequence shown here is derived from an EMBL/GenBank/DDBJ whole genome shotgun (WGS) entry which is preliminary data.</text>
</comment>
<evidence type="ECO:0000313" key="2">
    <source>
        <dbReference type="Proteomes" id="UP001195769"/>
    </source>
</evidence>
<dbReference type="EMBL" id="JABBWK010000244">
    <property type="protein sequence ID" value="KAG1886860.1"/>
    <property type="molecule type" value="Genomic_DNA"/>
</dbReference>
<gene>
    <name evidence="1" type="ORF">F5891DRAFT_1081403</name>
</gene>
<dbReference type="RefSeq" id="XP_041216701.1">
    <property type="nucleotide sequence ID" value="XM_041363431.1"/>
</dbReference>
<sequence>YILIHIRHGDFSQQCEVQEELRTRKGIDAIHVIMTSDERDPEWWSDVGALGRTRVDYAAERTEDIYGKWHPVFIDAIIESNRVGFVGIRGSTMSTLASRRVQSWHDGTTRLIRWGWPGADD</sequence>
<accession>A0AAD4DNP6</accession>
<name>A0AAD4DNP6_9AGAM</name>
<reference evidence="1" key="1">
    <citation type="journal article" date="2020" name="New Phytol.">
        <title>Comparative genomics reveals dynamic genome evolution in host specialist ectomycorrhizal fungi.</title>
        <authorList>
            <person name="Lofgren L.A."/>
            <person name="Nguyen N.H."/>
            <person name="Vilgalys R."/>
            <person name="Ruytinx J."/>
            <person name="Liao H.L."/>
            <person name="Branco S."/>
            <person name="Kuo A."/>
            <person name="LaButti K."/>
            <person name="Lipzen A."/>
            <person name="Andreopoulos W."/>
            <person name="Pangilinan J."/>
            <person name="Riley R."/>
            <person name="Hundley H."/>
            <person name="Na H."/>
            <person name="Barry K."/>
            <person name="Grigoriev I.V."/>
            <person name="Stajich J.E."/>
            <person name="Kennedy P.G."/>
        </authorList>
    </citation>
    <scope>NUCLEOTIDE SEQUENCE</scope>
    <source>
        <strain evidence="1">FC203</strain>
    </source>
</reference>
<dbReference type="GeneID" id="64657729"/>
<evidence type="ECO:0000313" key="1">
    <source>
        <dbReference type="EMBL" id="KAG1886860.1"/>
    </source>
</evidence>
<feature type="non-terminal residue" evidence="1">
    <location>
        <position position="1"/>
    </location>
</feature>
<protein>
    <submittedName>
        <fullName evidence="1">Uncharacterized protein</fullName>
    </submittedName>
</protein>
<organism evidence="1 2">
    <name type="scientific">Suillus fuscotomentosus</name>
    <dbReference type="NCBI Taxonomy" id="1912939"/>
    <lineage>
        <taxon>Eukaryota</taxon>
        <taxon>Fungi</taxon>
        <taxon>Dikarya</taxon>
        <taxon>Basidiomycota</taxon>
        <taxon>Agaricomycotina</taxon>
        <taxon>Agaricomycetes</taxon>
        <taxon>Agaricomycetidae</taxon>
        <taxon>Boletales</taxon>
        <taxon>Suillineae</taxon>
        <taxon>Suillaceae</taxon>
        <taxon>Suillus</taxon>
    </lineage>
</organism>
<proteinExistence type="predicted"/>
<dbReference type="Proteomes" id="UP001195769">
    <property type="component" value="Unassembled WGS sequence"/>
</dbReference>
<keyword evidence="2" id="KW-1185">Reference proteome</keyword>
<feature type="non-terminal residue" evidence="1">
    <location>
        <position position="121"/>
    </location>
</feature>